<feature type="compositionally biased region" description="Polar residues" evidence="2">
    <location>
        <begin position="153"/>
        <end position="162"/>
    </location>
</feature>
<dbReference type="AlphaFoldDB" id="A0AAW2MUF7"/>
<name>A0AAW2MUF7_9LAMI</name>
<dbReference type="InterPro" id="IPR001878">
    <property type="entry name" value="Znf_CCHC"/>
</dbReference>
<keyword evidence="1" id="KW-0479">Metal-binding</keyword>
<dbReference type="GO" id="GO:0003676">
    <property type="term" value="F:nucleic acid binding"/>
    <property type="evidence" value="ECO:0007669"/>
    <property type="project" value="InterPro"/>
</dbReference>
<evidence type="ECO:0000256" key="1">
    <source>
        <dbReference type="PROSITE-ProRule" id="PRU00047"/>
    </source>
</evidence>
<protein>
    <recommendedName>
        <fullName evidence="3">CCHC-type domain-containing protein</fullName>
    </recommendedName>
</protein>
<dbReference type="PROSITE" id="PS50158">
    <property type="entry name" value="ZF_CCHC"/>
    <property type="match status" value="1"/>
</dbReference>
<feature type="compositionally biased region" description="Basic and acidic residues" evidence="2">
    <location>
        <begin position="56"/>
        <end position="65"/>
    </location>
</feature>
<gene>
    <name evidence="4" type="ORF">Sangu_1565400</name>
</gene>
<organism evidence="4">
    <name type="scientific">Sesamum angustifolium</name>
    <dbReference type="NCBI Taxonomy" id="2727405"/>
    <lineage>
        <taxon>Eukaryota</taxon>
        <taxon>Viridiplantae</taxon>
        <taxon>Streptophyta</taxon>
        <taxon>Embryophyta</taxon>
        <taxon>Tracheophyta</taxon>
        <taxon>Spermatophyta</taxon>
        <taxon>Magnoliopsida</taxon>
        <taxon>eudicotyledons</taxon>
        <taxon>Gunneridae</taxon>
        <taxon>Pentapetalae</taxon>
        <taxon>asterids</taxon>
        <taxon>lamiids</taxon>
        <taxon>Lamiales</taxon>
        <taxon>Pedaliaceae</taxon>
        <taxon>Sesamum</taxon>
    </lineage>
</organism>
<keyword evidence="1" id="KW-0863">Zinc-finger</keyword>
<reference evidence="4" key="2">
    <citation type="journal article" date="2024" name="Plant">
        <title>Genomic evolution and insights into agronomic trait innovations of Sesamum species.</title>
        <authorList>
            <person name="Miao H."/>
            <person name="Wang L."/>
            <person name="Qu L."/>
            <person name="Liu H."/>
            <person name="Sun Y."/>
            <person name="Le M."/>
            <person name="Wang Q."/>
            <person name="Wei S."/>
            <person name="Zheng Y."/>
            <person name="Lin W."/>
            <person name="Duan Y."/>
            <person name="Cao H."/>
            <person name="Xiong S."/>
            <person name="Wang X."/>
            <person name="Wei L."/>
            <person name="Li C."/>
            <person name="Ma Q."/>
            <person name="Ju M."/>
            <person name="Zhao R."/>
            <person name="Li G."/>
            <person name="Mu C."/>
            <person name="Tian Q."/>
            <person name="Mei H."/>
            <person name="Zhang T."/>
            <person name="Gao T."/>
            <person name="Zhang H."/>
        </authorList>
    </citation>
    <scope>NUCLEOTIDE SEQUENCE</scope>
    <source>
        <strain evidence="4">G01</strain>
    </source>
</reference>
<feature type="region of interest" description="Disordered" evidence="2">
    <location>
        <begin position="121"/>
        <end position="169"/>
    </location>
</feature>
<sequence length="169" mass="19448">MPEDYVHDYYTVDMYKKAYAPMIMRTSGEILWEQSLFIPPLPPDFGRGPGRPSNARRREPDEATNKRKKKTACRKGMRLKRQQATVHCTICGEAGHNQRLCPFKEGPTGLEEITHEVISVRKVQRSSKPSVDKTLKRRKEVRKKSKKSKVQDEGNQASMNDTTETEIEN</sequence>
<feature type="non-terminal residue" evidence="4">
    <location>
        <position position="169"/>
    </location>
</feature>
<feature type="domain" description="CCHC-type" evidence="3">
    <location>
        <begin position="88"/>
        <end position="102"/>
    </location>
</feature>
<proteinExistence type="predicted"/>
<feature type="region of interest" description="Disordered" evidence="2">
    <location>
        <begin position="41"/>
        <end position="78"/>
    </location>
</feature>
<accession>A0AAW2MUF7</accession>
<feature type="compositionally biased region" description="Basic residues" evidence="2">
    <location>
        <begin position="66"/>
        <end position="78"/>
    </location>
</feature>
<evidence type="ECO:0000259" key="3">
    <source>
        <dbReference type="PROSITE" id="PS50158"/>
    </source>
</evidence>
<dbReference type="GO" id="GO:0008270">
    <property type="term" value="F:zinc ion binding"/>
    <property type="evidence" value="ECO:0007669"/>
    <property type="project" value="UniProtKB-KW"/>
</dbReference>
<evidence type="ECO:0000313" key="4">
    <source>
        <dbReference type="EMBL" id="KAL0334092.1"/>
    </source>
</evidence>
<keyword evidence="1" id="KW-0862">Zinc</keyword>
<dbReference type="EMBL" id="JACGWK010000009">
    <property type="protein sequence ID" value="KAL0334092.1"/>
    <property type="molecule type" value="Genomic_DNA"/>
</dbReference>
<feature type="compositionally biased region" description="Basic residues" evidence="2">
    <location>
        <begin position="135"/>
        <end position="148"/>
    </location>
</feature>
<evidence type="ECO:0000256" key="2">
    <source>
        <dbReference type="SAM" id="MobiDB-lite"/>
    </source>
</evidence>
<reference evidence="4" key="1">
    <citation type="submission" date="2020-06" db="EMBL/GenBank/DDBJ databases">
        <authorList>
            <person name="Li T."/>
            <person name="Hu X."/>
            <person name="Zhang T."/>
            <person name="Song X."/>
            <person name="Zhang H."/>
            <person name="Dai N."/>
            <person name="Sheng W."/>
            <person name="Hou X."/>
            <person name="Wei L."/>
        </authorList>
    </citation>
    <scope>NUCLEOTIDE SEQUENCE</scope>
    <source>
        <strain evidence="4">G01</strain>
        <tissue evidence="4">Leaf</tissue>
    </source>
</reference>
<comment type="caution">
    <text evidence="4">The sequence shown here is derived from an EMBL/GenBank/DDBJ whole genome shotgun (WGS) entry which is preliminary data.</text>
</comment>